<dbReference type="Proteomes" id="UP001299220">
    <property type="component" value="Unassembled WGS sequence"/>
</dbReference>
<evidence type="ECO:0000313" key="2">
    <source>
        <dbReference type="EMBL" id="MCF2652536.1"/>
    </source>
</evidence>
<gene>
    <name evidence="2" type="ORF">JQM67_07970</name>
</gene>
<sequence>MEKTRCKLNICGVEVAAAGDVNREAAEKIAEAVRARMQAVLQTSYGASIEKAAVLTAMNLCEELARRDAELCESRAHSEALEAELRQIGGADGLKARLMQAEGKLKIAEEQLQRAQAALREREAEPVKKAPARTVEMRNPLRPDIGEQEGLVSFFAKDGK</sequence>
<dbReference type="EMBL" id="JAFBIT010000002">
    <property type="protein sequence ID" value="MCF2652536.1"/>
    <property type="molecule type" value="Genomic_DNA"/>
</dbReference>
<dbReference type="InterPro" id="IPR053712">
    <property type="entry name" value="Bac_CellDiv_Activator"/>
</dbReference>
<dbReference type="RefSeq" id="WP_235323586.1">
    <property type="nucleotide sequence ID" value="NZ_JAFBIT010000002.1"/>
</dbReference>
<keyword evidence="3" id="KW-1185">Reference proteome</keyword>
<dbReference type="GO" id="GO:0051301">
    <property type="term" value="P:cell division"/>
    <property type="evidence" value="ECO:0007669"/>
    <property type="project" value="UniProtKB-KW"/>
</dbReference>
<protein>
    <submittedName>
        <fullName evidence="2">Cell division protein ZapA</fullName>
    </submittedName>
</protein>
<name>A0ABS9CN03_9FIRM</name>
<keyword evidence="2" id="KW-0131">Cell cycle</keyword>
<comment type="caution">
    <text evidence="2">The sequence shown here is derived from an EMBL/GenBank/DDBJ whole genome shotgun (WGS) entry which is preliminary data.</text>
</comment>
<dbReference type="Gene3D" id="6.10.250.790">
    <property type="match status" value="1"/>
</dbReference>
<keyword evidence="2" id="KW-0132">Cell division</keyword>
<organism evidence="2 3">
    <name type="scientific">Anaeromassilibacillus senegalensis</name>
    <dbReference type="NCBI Taxonomy" id="1673717"/>
    <lineage>
        <taxon>Bacteria</taxon>
        <taxon>Bacillati</taxon>
        <taxon>Bacillota</taxon>
        <taxon>Clostridia</taxon>
        <taxon>Eubacteriales</taxon>
        <taxon>Acutalibacteraceae</taxon>
        <taxon>Anaeromassilibacillus</taxon>
    </lineage>
</organism>
<accession>A0ABS9CN03</accession>
<dbReference type="InterPro" id="IPR007838">
    <property type="entry name" value="Cell_div_ZapA-like"/>
</dbReference>
<proteinExistence type="predicted"/>
<dbReference type="Pfam" id="PF05164">
    <property type="entry name" value="ZapA"/>
    <property type="match status" value="1"/>
</dbReference>
<dbReference type="SUPFAM" id="SSF102829">
    <property type="entry name" value="Cell division protein ZapA-like"/>
    <property type="match status" value="1"/>
</dbReference>
<dbReference type="InterPro" id="IPR036192">
    <property type="entry name" value="Cell_div_ZapA-like_sf"/>
</dbReference>
<evidence type="ECO:0000256" key="1">
    <source>
        <dbReference type="SAM" id="MobiDB-lite"/>
    </source>
</evidence>
<reference evidence="2 3" key="1">
    <citation type="submission" date="2020-12" db="EMBL/GenBank/DDBJ databases">
        <title>Whole genome sequences of gut porcine anaerobes.</title>
        <authorList>
            <person name="Kubasova T."/>
            <person name="Jahodarova E."/>
            <person name="Rychlik I."/>
        </authorList>
    </citation>
    <scope>NUCLEOTIDE SEQUENCE [LARGE SCALE GENOMIC DNA]</scope>
    <source>
        <strain evidence="2 3">An867</strain>
    </source>
</reference>
<feature type="region of interest" description="Disordered" evidence="1">
    <location>
        <begin position="120"/>
        <end position="143"/>
    </location>
</feature>
<evidence type="ECO:0000313" key="3">
    <source>
        <dbReference type="Proteomes" id="UP001299220"/>
    </source>
</evidence>